<dbReference type="GO" id="GO:0000045">
    <property type="term" value="P:autophagosome assembly"/>
    <property type="evidence" value="ECO:0007669"/>
    <property type="project" value="TreeGrafter"/>
</dbReference>
<dbReference type="AlphaFoldDB" id="A0AAF5CYV1"/>
<dbReference type="SMART" id="SM00553">
    <property type="entry name" value="SEP"/>
    <property type="match status" value="1"/>
</dbReference>
<feature type="domain" description="SEP" evidence="3">
    <location>
        <begin position="126"/>
        <end position="192"/>
    </location>
</feature>
<reference evidence="5" key="1">
    <citation type="submission" date="2024-02" db="UniProtKB">
        <authorList>
            <consortium name="WormBaseParasite"/>
        </authorList>
    </citation>
    <scope>IDENTIFICATION</scope>
</reference>
<dbReference type="GO" id="GO:0031468">
    <property type="term" value="P:nuclear membrane reassembly"/>
    <property type="evidence" value="ECO:0007669"/>
    <property type="project" value="TreeGrafter"/>
</dbReference>
<dbReference type="InterPro" id="IPR036241">
    <property type="entry name" value="NSFL1C_SEP_dom_sf"/>
</dbReference>
<keyword evidence="1" id="KW-0812">Transmembrane</keyword>
<evidence type="ECO:0000313" key="4">
    <source>
        <dbReference type="Proteomes" id="UP000035681"/>
    </source>
</evidence>
<dbReference type="GO" id="GO:0005829">
    <property type="term" value="C:cytosol"/>
    <property type="evidence" value="ECO:0007669"/>
    <property type="project" value="TreeGrafter"/>
</dbReference>
<evidence type="ECO:0000259" key="3">
    <source>
        <dbReference type="PROSITE" id="PS51399"/>
    </source>
</evidence>
<dbReference type="GO" id="GO:0005634">
    <property type="term" value="C:nucleus"/>
    <property type="evidence" value="ECO:0007669"/>
    <property type="project" value="TreeGrafter"/>
</dbReference>
<keyword evidence="1" id="KW-1133">Transmembrane helix</keyword>
<protein>
    <submittedName>
        <fullName evidence="5">UBX domain-containing protein</fullName>
    </submittedName>
</protein>
<dbReference type="SUPFAM" id="SSF54236">
    <property type="entry name" value="Ubiquitin-like"/>
    <property type="match status" value="1"/>
</dbReference>
<dbReference type="Pfam" id="PF08059">
    <property type="entry name" value="SEP"/>
    <property type="match status" value="1"/>
</dbReference>
<feature type="domain" description="UBX" evidence="2">
    <location>
        <begin position="243"/>
        <end position="320"/>
    </location>
</feature>
<dbReference type="SUPFAM" id="SSF102848">
    <property type="entry name" value="NSFL1 (p97 ATPase) cofactor p47, SEP domain"/>
    <property type="match status" value="1"/>
</dbReference>
<dbReference type="InterPro" id="IPR001012">
    <property type="entry name" value="UBX_dom"/>
</dbReference>
<dbReference type="PANTHER" id="PTHR23333:SF20">
    <property type="entry name" value="NSFL1 COFACTOR P47"/>
    <property type="match status" value="1"/>
</dbReference>
<dbReference type="Gene3D" id="3.10.20.90">
    <property type="entry name" value="Phosphatidylinositol 3-kinase Catalytic Subunit, Chain A, domain 1"/>
    <property type="match status" value="1"/>
</dbReference>
<dbReference type="PROSITE" id="PS50033">
    <property type="entry name" value="UBX"/>
    <property type="match status" value="1"/>
</dbReference>
<dbReference type="Pfam" id="PF00789">
    <property type="entry name" value="UBX"/>
    <property type="match status" value="1"/>
</dbReference>
<keyword evidence="1" id="KW-0472">Membrane</keyword>
<dbReference type="GO" id="GO:0043130">
    <property type="term" value="F:ubiquitin binding"/>
    <property type="evidence" value="ECO:0007669"/>
    <property type="project" value="TreeGrafter"/>
</dbReference>
<dbReference type="Proteomes" id="UP000035681">
    <property type="component" value="Unplaced"/>
</dbReference>
<keyword evidence="4" id="KW-1185">Reference proteome</keyword>
<dbReference type="InterPro" id="IPR012989">
    <property type="entry name" value="SEP_domain"/>
</dbReference>
<dbReference type="InterPro" id="IPR029071">
    <property type="entry name" value="Ubiquitin-like_domsf"/>
</dbReference>
<feature type="transmembrane region" description="Helical" evidence="1">
    <location>
        <begin position="443"/>
        <end position="463"/>
    </location>
</feature>
<dbReference type="Gene3D" id="3.30.420.210">
    <property type="entry name" value="SEP domain"/>
    <property type="match status" value="1"/>
</dbReference>
<dbReference type="PROSITE" id="PS51399">
    <property type="entry name" value="SEP"/>
    <property type="match status" value="1"/>
</dbReference>
<evidence type="ECO:0000313" key="5">
    <source>
        <dbReference type="WBParaSite" id="TCONS_00004040.p1"/>
    </source>
</evidence>
<accession>A0AAF5CYV1</accession>
<dbReference type="PANTHER" id="PTHR23333">
    <property type="entry name" value="UBX DOMAIN CONTAINING PROTEIN"/>
    <property type="match status" value="1"/>
</dbReference>
<dbReference type="WBParaSite" id="TCONS_00004040.p1">
    <property type="protein sequence ID" value="TCONS_00004040.p1"/>
    <property type="gene ID" value="XLOC_000943"/>
</dbReference>
<proteinExistence type="predicted"/>
<dbReference type="GO" id="GO:0061025">
    <property type="term" value="P:membrane fusion"/>
    <property type="evidence" value="ECO:0007669"/>
    <property type="project" value="TreeGrafter"/>
</dbReference>
<dbReference type="GO" id="GO:0007030">
    <property type="term" value="P:Golgi organization"/>
    <property type="evidence" value="ECO:0007669"/>
    <property type="project" value="TreeGrafter"/>
</dbReference>
<name>A0AAF5CYV1_STRER</name>
<evidence type="ECO:0000256" key="1">
    <source>
        <dbReference type="SAM" id="Phobius"/>
    </source>
</evidence>
<sequence>SYFCIYYNIYIMPRIQGLENLNDEKSDSSDHEDDMKYFVGGGKNSGQAVYGNGPNDNKKNEEKVNALFEQARKAGAEILSSEELDDSNKPGSTKDFTSTTGYRLGGLYSSPCVVKPPESEAHINHPLIIDINVWTNGFSIGDDGPLRSFDDAENQEFWNAIMHGQIPSEILRNNAPGREIDVRLHRRTEVYKPPKKAFVGSGYRLGEKSSPLDGENANDDVAKKANAEPEHLLAAQKEIKLKDGEKVGRVGIRLPCGQLIKAEVNASHTIEDLREFVIRAVPSLSFSSWRFIMNMPKRSFDDETQTLDEAKIFNGMIMINMFFHKIHSIILPSKTSQDVLLSLKTIRNISKSLNTSFTNECQRKDRLLLRIPLSTNQLQCRGLSNDTKSKFSNWWNRLKTYLEEPSSCRFEPSNVERVFKFDKKNLDEWLLIYRDAFASRMSLLFSIVFPMFAVLFLVIFFDIHNNENPRDRFTLTRRLTNDFLELGVLAVIPVTLIIFVATTLLRVNYLKPLRIYQSLSDPDNYVVVVSQFGRFHKQIHFTHNNPNDKKYLTSTAIGSLEYNEMKDIFRDMLYGNSQFANRKFLIDNECWRNNEVRDYLFYKN</sequence>
<evidence type="ECO:0000259" key="2">
    <source>
        <dbReference type="PROSITE" id="PS50033"/>
    </source>
</evidence>
<dbReference type="GO" id="GO:0043161">
    <property type="term" value="P:proteasome-mediated ubiquitin-dependent protein catabolic process"/>
    <property type="evidence" value="ECO:0007669"/>
    <property type="project" value="TreeGrafter"/>
</dbReference>
<feature type="transmembrane region" description="Helical" evidence="1">
    <location>
        <begin position="483"/>
        <end position="505"/>
    </location>
</feature>
<organism evidence="4 5">
    <name type="scientific">Strongyloides stercoralis</name>
    <name type="common">Threadworm</name>
    <dbReference type="NCBI Taxonomy" id="6248"/>
    <lineage>
        <taxon>Eukaryota</taxon>
        <taxon>Metazoa</taxon>
        <taxon>Ecdysozoa</taxon>
        <taxon>Nematoda</taxon>
        <taxon>Chromadorea</taxon>
        <taxon>Rhabditida</taxon>
        <taxon>Tylenchina</taxon>
        <taxon>Panagrolaimomorpha</taxon>
        <taxon>Strongyloidoidea</taxon>
        <taxon>Strongyloididae</taxon>
        <taxon>Strongyloides</taxon>
    </lineage>
</organism>